<evidence type="ECO:0000256" key="10">
    <source>
        <dbReference type="ARBA" id="ARBA00050432"/>
    </source>
</evidence>
<dbReference type="InterPro" id="IPR021538">
    <property type="entry name" value="Syntaxin-5_N"/>
</dbReference>
<comment type="caution">
    <text evidence="15">The sequence shown here is derived from an EMBL/GenBank/DDBJ whole genome shotgun (WGS) entry which is preliminary data.</text>
</comment>
<dbReference type="InterPro" id="IPR027417">
    <property type="entry name" value="P-loop_NTPase"/>
</dbReference>
<dbReference type="PROSITE" id="PS01266">
    <property type="entry name" value="ADENYLOSUCCIN_SYN_1"/>
    <property type="match status" value="1"/>
</dbReference>
<comment type="cofactor">
    <cofactor evidence="1">
        <name>Mg(2+)</name>
        <dbReference type="ChEBI" id="CHEBI:18420"/>
    </cofactor>
</comment>
<dbReference type="FunFam" id="1.10.300.10:FF:000002">
    <property type="entry name" value="Adenylosuccinate synthetase, chloroplastic"/>
    <property type="match status" value="1"/>
</dbReference>
<accession>A0A8J4X8Z6</accession>
<name>A0A8J4X8Z6_CLAMG</name>
<dbReference type="InterPro" id="IPR001114">
    <property type="entry name" value="Adenylosuccinate_synthetase"/>
</dbReference>
<evidence type="ECO:0000256" key="4">
    <source>
        <dbReference type="ARBA" id="ARBA00022723"/>
    </source>
</evidence>
<dbReference type="Gene3D" id="1.10.300.10">
    <property type="entry name" value="Adenylosuccinate Synthetase, subunit A, domain 2"/>
    <property type="match status" value="1"/>
</dbReference>
<evidence type="ECO:0000256" key="5">
    <source>
        <dbReference type="ARBA" id="ARBA00022741"/>
    </source>
</evidence>
<dbReference type="GO" id="GO:0046040">
    <property type="term" value="P:IMP metabolic process"/>
    <property type="evidence" value="ECO:0007669"/>
    <property type="project" value="TreeGrafter"/>
</dbReference>
<dbReference type="PROSITE" id="PS00513">
    <property type="entry name" value="ADENYLOSUCCIN_SYN_2"/>
    <property type="match status" value="1"/>
</dbReference>
<feature type="region of interest" description="Disordered" evidence="13">
    <location>
        <begin position="163"/>
        <end position="185"/>
    </location>
</feature>
<dbReference type="Pfam" id="PF00709">
    <property type="entry name" value="Adenylsucc_synt"/>
    <property type="match status" value="1"/>
</dbReference>
<dbReference type="CDD" id="cd03108">
    <property type="entry name" value="AdSS"/>
    <property type="match status" value="1"/>
</dbReference>
<dbReference type="NCBIfam" id="TIGR00184">
    <property type="entry name" value="purA"/>
    <property type="match status" value="1"/>
</dbReference>
<comment type="function">
    <text evidence="12">Plays an important role in the de novo pathway of purine nucleotide biosynthesis.</text>
</comment>
<dbReference type="GO" id="GO:0005525">
    <property type="term" value="F:GTP binding"/>
    <property type="evidence" value="ECO:0007669"/>
    <property type="project" value="UniProtKB-KW"/>
</dbReference>
<dbReference type="SUPFAM" id="SSF52540">
    <property type="entry name" value="P-loop containing nucleoside triphosphate hydrolases"/>
    <property type="match status" value="1"/>
</dbReference>
<dbReference type="GO" id="GO:0005737">
    <property type="term" value="C:cytoplasm"/>
    <property type="evidence" value="ECO:0007669"/>
    <property type="project" value="TreeGrafter"/>
</dbReference>
<evidence type="ECO:0000256" key="3">
    <source>
        <dbReference type="ARBA" id="ARBA00022598"/>
    </source>
</evidence>
<feature type="non-terminal residue" evidence="15">
    <location>
        <position position="1"/>
    </location>
</feature>
<sequence length="749" mass="82909">MAADLKMSNGQETVSLNGEPAVKRSRESSVTDSLRNHREPQNKVTVVLGAQWGDEGKGKVVDLLAMDADIVCRCQGGNNAGHTVVVDGVEYDFHLLPSGVLNKKATSFIGNGVVIHLPGLFEEAVKNSQKGPGLQGWEERLKISDRAHIVFNFHQAADGMQEQQRQQQAGKNLGTTKKGIGPAYSSKAQRNGLRVCDLVSDFSVFEENFRVLASHFQTMYPNLNIDVDGELEQLKGYAEKLRPLVTDGVYFMHKALTGPSKKILVEGANAALLDIDFGTYPFVTSSNCTVGGVCTGLGVPPSHIGRVYGVVKAYTTRVGVGAFPTEQDNDIGDLLQSRGREFGVTTGRRRRCGWLDLVLVRYAHMVNGFTAIALTKLDILDTLSEIKVGIAYTVDGKPLDSFPANMDVLMKVEVTYETLPGWCCSTEGARTFDDLPPQAQAYIRFIEEFLQVPALMNTRRRHTPRSNQEGVYNGPSQTQTQLVQPLETPLSVPLPFAPPVDSISMSCRDRTTEFQSVCKSLQGRQNGAQGINPVHNAVRQRSDFTLMAKRIGRDLTNTFAKLEKLTVLAKRKSLFDDKATEIDELTYIVKQDINSLNKQIAQLQEFVRSRNGQNSRHLQTHSNTIVVSLQSKLASMSSDFKTVLEVRTENLKQQRSRQEQFSQSPASASPLHNSSLSNSLLMQDSTNKADISIDMDLRSSQQMLLLNEKDSFIQDRANTMQNIETTIVELGSIFQQLAHMVKEQEETVH</sequence>
<dbReference type="Gene3D" id="3.90.170.10">
    <property type="entry name" value="Adenylosuccinate Synthetase, subunit A, domain 3"/>
    <property type="match status" value="1"/>
</dbReference>
<dbReference type="InterPro" id="IPR000727">
    <property type="entry name" value="T_SNARE_dom"/>
</dbReference>
<keyword evidence="4 12" id="KW-0479">Metal-binding</keyword>
<evidence type="ECO:0000256" key="8">
    <source>
        <dbReference type="ARBA" id="ARBA00023054"/>
    </source>
</evidence>
<evidence type="ECO:0000256" key="13">
    <source>
        <dbReference type="SAM" id="MobiDB-lite"/>
    </source>
</evidence>
<dbReference type="EC" id="6.3.4.4" evidence="12"/>
<dbReference type="GO" id="GO:0004019">
    <property type="term" value="F:adenylosuccinate synthase activity"/>
    <property type="evidence" value="ECO:0007669"/>
    <property type="project" value="UniProtKB-EC"/>
</dbReference>
<keyword evidence="3 12" id="KW-0436">Ligase</keyword>
<keyword evidence="6 12" id="KW-0658">Purine biosynthesis</keyword>
<dbReference type="HAMAP" id="MF_00011">
    <property type="entry name" value="Adenylosucc_synth"/>
    <property type="match status" value="1"/>
</dbReference>
<dbReference type="UniPathway" id="UPA00075">
    <property type="reaction ID" value="UER00335"/>
</dbReference>
<gene>
    <name evidence="15" type="primary">adssl</name>
    <name evidence="15" type="ORF">DAT39_001366</name>
</gene>
<dbReference type="GO" id="GO:0016192">
    <property type="term" value="P:vesicle-mediated transport"/>
    <property type="evidence" value="ECO:0007669"/>
    <property type="project" value="InterPro"/>
</dbReference>
<proteinExistence type="inferred from homology"/>
<dbReference type="EMBL" id="QNUK01000009">
    <property type="protein sequence ID" value="KAF5908942.1"/>
    <property type="molecule type" value="Genomic_DNA"/>
</dbReference>
<comment type="pathway">
    <text evidence="12">Purine metabolism; AMP biosynthesis via de novo pathway; AMP from IMP: step 1/2.</text>
</comment>
<feature type="compositionally biased region" description="Low complexity" evidence="13">
    <location>
        <begin position="659"/>
        <end position="677"/>
    </location>
</feature>
<evidence type="ECO:0000256" key="9">
    <source>
        <dbReference type="ARBA" id="ARBA00023134"/>
    </source>
</evidence>
<dbReference type="Gene3D" id="3.40.440.10">
    <property type="entry name" value="Adenylosuccinate Synthetase, subunit A, domain 1"/>
    <property type="match status" value="1"/>
</dbReference>
<dbReference type="Gene3D" id="1.20.58.70">
    <property type="match status" value="1"/>
</dbReference>
<dbReference type="InterPro" id="IPR018220">
    <property type="entry name" value="Adenylosuccin_syn_GTP-bd"/>
</dbReference>
<dbReference type="GO" id="GO:0016020">
    <property type="term" value="C:membrane"/>
    <property type="evidence" value="ECO:0007669"/>
    <property type="project" value="InterPro"/>
</dbReference>
<feature type="compositionally biased region" description="Basic and acidic residues" evidence="13">
    <location>
        <begin position="21"/>
        <end position="38"/>
    </location>
</feature>
<dbReference type="Proteomes" id="UP000727407">
    <property type="component" value="Unassembled WGS sequence"/>
</dbReference>
<comment type="subunit">
    <text evidence="2">Homodimer.</text>
</comment>
<evidence type="ECO:0000256" key="6">
    <source>
        <dbReference type="ARBA" id="ARBA00022755"/>
    </source>
</evidence>
<feature type="active site" evidence="11">
    <location>
        <position position="187"/>
    </location>
</feature>
<dbReference type="FunFam" id="1.20.58.70:FF:000005">
    <property type="entry name" value="syntaxin-5 isoform X1"/>
    <property type="match status" value="1"/>
</dbReference>
<evidence type="ECO:0000256" key="12">
    <source>
        <dbReference type="RuleBase" id="RU000520"/>
    </source>
</evidence>
<dbReference type="SMART" id="SM00788">
    <property type="entry name" value="Adenylsucc_synt"/>
    <property type="match status" value="1"/>
</dbReference>
<evidence type="ECO:0000313" key="16">
    <source>
        <dbReference type="Proteomes" id="UP000727407"/>
    </source>
</evidence>
<dbReference type="InterPro" id="IPR042111">
    <property type="entry name" value="Adenylosuccinate_synth_dom3"/>
</dbReference>
<dbReference type="PROSITE" id="PS50192">
    <property type="entry name" value="T_SNARE"/>
    <property type="match status" value="1"/>
</dbReference>
<feature type="region of interest" description="Disordered" evidence="13">
    <location>
        <begin position="1"/>
        <end position="38"/>
    </location>
</feature>
<evidence type="ECO:0000256" key="2">
    <source>
        <dbReference type="ARBA" id="ARBA00011738"/>
    </source>
</evidence>
<keyword evidence="8" id="KW-0175">Coiled coil</keyword>
<protein>
    <recommendedName>
        <fullName evidence="12">Adenylosuccinate synthetase</fullName>
        <ecNumber evidence="12">6.3.4.4</ecNumber>
    </recommendedName>
</protein>
<dbReference type="InterPro" id="IPR042109">
    <property type="entry name" value="Adenylosuccinate_synth_dom1"/>
</dbReference>
<dbReference type="InterPro" id="IPR010989">
    <property type="entry name" value="SNARE"/>
</dbReference>
<dbReference type="InterPro" id="IPR033128">
    <property type="entry name" value="Adenylosuccin_syn_Lys_AS"/>
</dbReference>
<comment type="similarity">
    <text evidence="12">Belongs to the adenylosuccinate synthetase family.</text>
</comment>
<dbReference type="PANTHER" id="PTHR11846">
    <property type="entry name" value="ADENYLOSUCCINATE SYNTHETASE"/>
    <property type="match status" value="1"/>
</dbReference>
<feature type="domain" description="T-SNARE coiled-coil homology" evidence="14">
    <location>
        <begin position="710"/>
        <end position="749"/>
    </location>
</feature>
<dbReference type="SUPFAM" id="SSF47661">
    <property type="entry name" value="t-snare proteins"/>
    <property type="match status" value="1"/>
</dbReference>
<comment type="catalytic activity">
    <reaction evidence="10 12">
        <text>IMP + L-aspartate + GTP = N(6)-(1,2-dicarboxyethyl)-AMP + GDP + phosphate + 2 H(+)</text>
        <dbReference type="Rhea" id="RHEA:15753"/>
        <dbReference type="ChEBI" id="CHEBI:15378"/>
        <dbReference type="ChEBI" id="CHEBI:29991"/>
        <dbReference type="ChEBI" id="CHEBI:37565"/>
        <dbReference type="ChEBI" id="CHEBI:43474"/>
        <dbReference type="ChEBI" id="CHEBI:57567"/>
        <dbReference type="ChEBI" id="CHEBI:58053"/>
        <dbReference type="ChEBI" id="CHEBI:58189"/>
        <dbReference type="EC" id="6.3.4.4"/>
    </reaction>
</comment>
<dbReference type="AlphaFoldDB" id="A0A8J4X8Z6"/>
<reference evidence="15" key="1">
    <citation type="submission" date="2020-07" db="EMBL/GenBank/DDBJ databases">
        <title>Clarias magur genome sequencing, assembly and annotation.</title>
        <authorList>
            <person name="Kushwaha B."/>
            <person name="Kumar R."/>
            <person name="Das P."/>
            <person name="Joshi C.G."/>
            <person name="Kumar D."/>
            <person name="Nagpure N.S."/>
            <person name="Pandey M."/>
            <person name="Agarwal S."/>
            <person name="Srivastava S."/>
            <person name="Singh M."/>
            <person name="Sahoo L."/>
            <person name="Jayasankar P."/>
            <person name="Meher P.K."/>
            <person name="Koringa P.G."/>
            <person name="Iquebal M.A."/>
            <person name="Das S.P."/>
            <person name="Bit A."/>
            <person name="Patnaik S."/>
            <person name="Patel N."/>
            <person name="Shah T.M."/>
            <person name="Hinsu A."/>
            <person name="Jena J.K."/>
        </authorList>
    </citation>
    <scope>NUCLEOTIDE SEQUENCE</scope>
    <source>
        <strain evidence="15">CIFAMagur01</strain>
        <tissue evidence="15">Testis</tissue>
    </source>
</reference>
<evidence type="ECO:0000256" key="1">
    <source>
        <dbReference type="ARBA" id="ARBA00001946"/>
    </source>
</evidence>
<organism evidence="15 16">
    <name type="scientific">Clarias magur</name>
    <name type="common">Asian catfish</name>
    <name type="synonym">Macropteronotus magur</name>
    <dbReference type="NCBI Taxonomy" id="1594786"/>
    <lineage>
        <taxon>Eukaryota</taxon>
        <taxon>Metazoa</taxon>
        <taxon>Chordata</taxon>
        <taxon>Craniata</taxon>
        <taxon>Vertebrata</taxon>
        <taxon>Euteleostomi</taxon>
        <taxon>Actinopterygii</taxon>
        <taxon>Neopterygii</taxon>
        <taxon>Teleostei</taxon>
        <taxon>Ostariophysi</taxon>
        <taxon>Siluriformes</taxon>
        <taxon>Clariidae</taxon>
        <taxon>Clarias</taxon>
    </lineage>
</organism>
<dbReference type="GO" id="GO:0044208">
    <property type="term" value="P:'de novo' AMP biosynthetic process"/>
    <property type="evidence" value="ECO:0007669"/>
    <property type="project" value="UniProtKB-UniPathway"/>
</dbReference>
<dbReference type="FunFam" id="3.90.170.10:FF:000001">
    <property type="entry name" value="Adenylosuccinate synthetase"/>
    <property type="match status" value="1"/>
</dbReference>
<dbReference type="PANTHER" id="PTHR11846:SF11">
    <property type="entry name" value="ADENYLOSUCCINATE SYNTHETASE"/>
    <property type="match status" value="1"/>
</dbReference>
<evidence type="ECO:0000313" key="15">
    <source>
        <dbReference type="EMBL" id="KAF5908942.1"/>
    </source>
</evidence>
<dbReference type="NCBIfam" id="NF002223">
    <property type="entry name" value="PRK01117.1"/>
    <property type="match status" value="1"/>
</dbReference>
<dbReference type="GO" id="GO:0046872">
    <property type="term" value="F:metal ion binding"/>
    <property type="evidence" value="ECO:0007669"/>
    <property type="project" value="UniProtKB-KW"/>
</dbReference>
<keyword evidence="9 12" id="KW-0342">GTP-binding</keyword>
<evidence type="ECO:0000256" key="7">
    <source>
        <dbReference type="ARBA" id="ARBA00022842"/>
    </source>
</evidence>
<evidence type="ECO:0000259" key="14">
    <source>
        <dbReference type="PROSITE" id="PS50192"/>
    </source>
</evidence>
<dbReference type="Pfam" id="PF11416">
    <property type="entry name" value="Syntaxin-5_N"/>
    <property type="match status" value="1"/>
</dbReference>
<dbReference type="OrthoDB" id="10265645at2759"/>
<feature type="region of interest" description="Disordered" evidence="13">
    <location>
        <begin position="651"/>
        <end position="677"/>
    </location>
</feature>
<evidence type="ECO:0000256" key="11">
    <source>
        <dbReference type="PROSITE-ProRule" id="PRU10134"/>
    </source>
</evidence>
<keyword evidence="7 12" id="KW-0460">Magnesium</keyword>
<keyword evidence="5 12" id="KW-0547">Nucleotide-binding</keyword>
<dbReference type="InterPro" id="IPR042110">
    <property type="entry name" value="Adenylosuccinate_synth_dom2"/>
</dbReference>
<keyword evidence="16" id="KW-1185">Reference proteome</keyword>